<comment type="caution">
    <text evidence="1">The sequence shown here is derived from an EMBL/GenBank/DDBJ whole genome shotgun (WGS) entry which is preliminary data.</text>
</comment>
<proteinExistence type="predicted"/>
<dbReference type="AlphaFoldDB" id="A0A8S2DGR3"/>
<dbReference type="EMBL" id="CAJOBA010005179">
    <property type="protein sequence ID" value="CAF3735459.1"/>
    <property type="molecule type" value="Genomic_DNA"/>
</dbReference>
<organism evidence="1 3">
    <name type="scientific">Didymodactylos carnosus</name>
    <dbReference type="NCBI Taxonomy" id="1234261"/>
    <lineage>
        <taxon>Eukaryota</taxon>
        <taxon>Metazoa</taxon>
        <taxon>Spiralia</taxon>
        <taxon>Gnathifera</taxon>
        <taxon>Rotifera</taxon>
        <taxon>Eurotatoria</taxon>
        <taxon>Bdelloidea</taxon>
        <taxon>Philodinida</taxon>
        <taxon>Philodinidae</taxon>
        <taxon>Didymodactylos</taxon>
    </lineage>
</organism>
<protein>
    <submittedName>
        <fullName evidence="1">Uncharacterized protein</fullName>
    </submittedName>
</protein>
<evidence type="ECO:0000313" key="3">
    <source>
        <dbReference type="Proteomes" id="UP000677228"/>
    </source>
</evidence>
<dbReference type="Proteomes" id="UP000682733">
    <property type="component" value="Unassembled WGS sequence"/>
</dbReference>
<evidence type="ECO:0000313" key="2">
    <source>
        <dbReference type="EMBL" id="CAF3735459.1"/>
    </source>
</evidence>
<sequence>MISSVDRIASYYKTSNLLKIKLKKIVFMVDNTDFGVAENQAANDEIENAISVRDENRTLNAVAEQYVQNSLTRASDSRNTRNVAPIASELIEQLLMNRSIYSISSRLAGYVCKFPPDYILSDYSLLQNWMFHNCNYYAPRNLCRALVEASLNRDPDDSDKLFYVRLICSELYHVSGDNLQAQNELEQALDQYEYVTNKNDGMKTKLKDLQMKITFQCQFQQNLCAMIGQQQQANNEQELKNLKEKFNEKKLDPSIFRYLWRDIVLLLISNPQRAAHVCYKLLFTYASQLAPTTLAHANGLYVGVNIMMIAHGSNSFDSIHHDMDVWHLLEEISQQFYNYGEQSKQFSHLHKMGHVWATAAVASYLKSGLVDDDGVPYEYYYKVCASIARVSFEFLGIQFLSSGLESLYLLAKLYARPFFLLMTNDPSIQPSVTARVSPHCIQYFRNHLGIILQGGETDCIKFSVSTVKKFCNQIYSV</sequence>
<reference evidence="1" key="1">
    <citation type="submission" date="2021-02" db="EMBL/GenBank/DDBJ databases">
        <authorList>
            <person name="Nowell W R."/>
        </authorList>
    </citation>
    <scope>NUCLEOTIDE SEQUENCE</scope>
</reference>
<accession>A0A8S2DGR3</accession>
<gene>
    <name evidence="1" type="ORF">OVA965_LOCUS12725</name>
    <name evidence="2" type="ORF">TMI583_LOCUS12728</name>
</gene>
<evidence type="ECO:0000313" key="1">
    <source>
        <dbReference type="EMBL" id="CAF0962839.1"/>
    </source>
</evidence>
<dbReference type="EMBL" id="CAJNOK010005174">
    <property type="protein sequence ID" value="CAF0962839.1"/>
    <property type="molecule type" value="Genomic_DNA"/>
</dbReference>
<name>A0A8S2DGR3_9BILA</name>
<dbReference type="Proteomes" id="UP000677228">
    <property type="component" value="Unassembled WGS sequence"/>
</dbReference>